<dbReference type="Gene3D" id="3.20.20.80">
    <property type="entry name" value="Glycosidases"/>
    <property type="match status" value="1"/>
</dbReference>
<sequence length="563" mass="62803">MTDWDFVVCDALEKVYPDADPRPLDRGIPLSAVLGEMVSFQVAFRPHASGDFLDLRPLRLRFAGDAARHVTAHRVELVPVELPAFHGHDDRYDRDAPGLYPDLLVPLEGDELRPLVGFWRAVWIDVRVDDAADAGILPVAFAVTDADGAELWRDEVSVQVLPVRLPELDIVNSHWLHADALADHYGVAVLGEEHWALLDRFLAAAAEMGVTSILTPVWTPPLDTAVGRYRTPVQLIGIAETAPGRYLFDFANLRRWIALCTANGIPGIEIAHLFTQWGAAATPAVYADRDGETVRLFGWDVPATDPRYRAFLEQLLPELCRVLDETHDRWQVVFHVSDEPHGEGQLASYLAAKAVVADLLAGRRIVDALSDHAYFSSGAVEIPVVATDAIEPFLADRPGELWAYYCVGQHRDVANRFIAMPSYRSRVLGHQLFAFELDGFLHWGFNYYYSWNSLRLIDPFRDTSAGGAYPGGDPFIVYPGEDGRPLPSIRSRVFAQAMWDHRAMQAVRDRDGFAAVRDLLDPDAALRFGSYSADPGHYLRVRAHLNARLAETDFEELTGSRHV</sequence>
<proteinExistence type="predicted"/>
<protein>
    <recommendedName>
        <fullName evidence="1">Glycoside hydrolase 123 catalytic domain-containing protein</fullName>
    </recommendedName>
</protein>
<dbReference type="AlphaFoldDB" id="A0A0B1ZYB5"/>
<dbReference type="RefSeq" id="WP_039402720.1">
    <property type="nucleotide sequence ID" value="NZ_JTDK01000019.1"/>
</dbReference>
<dbReference type="Proteomes" id="UP000031030">
    <property type="component" value="Unassembled WGS sequence"/>
</dbReference>
<evidence type="ECO:0000259" key="1">
    <source>
        <dbReference type="Pfam" id="PF13320"/>
    </source>
</evidence>
<dbReference type="OrthoDB" id="197680at2"/>
<reference evidence="2 3" key="1">
    <citation type="submission" date="2014-11" db="EMBL/GenBank/DDBJ databases">
        <title>Genome sequence of Microbacterium mangrovi MUSC 115(T).</title>
        <authorList>
            <person name="Lee L.-H."/>
        </authorList>
    </citation>
    <scope>NUCLEOTIDE SEQUENCE [LARGE SCALE GENOMIC DNA]</scope>
    <source>
        <strain evidence="2 3">MUSC 115</strain>
    </source>
</reference>
<keyword evidence="3" id="KW-1185">Reference proteome</keyword>
<dbReference type="Pfam" id="PF13320">
    <property type="entry name" value="GH123_cat"/>
    <property type="match status" value="1"/>
</dbReference>
<dbReference type="InterPro" id="IPR025150">
    <property type="entry name" value="GH123_cat"/>
</dbReference>
<dbReference type="EMBL" id="JTDK01000019">
    <property type="protein sequence ID" value="KHK95741.1"/>
    <property type="molecule type" value="Genomic_DNA"/>
</dbReference>
<comment type="caution">
    <text evidence="2">The sequence shown here is derived from an EMBL/GenBank/DDBJ whole genome shotgun (WGS) entry which is preliminary data.</text>
</comment>
<accession>A0A0B1ZYB5</accession>
<organism evidence="2 3">
    <name type="scientific">Microbacterium mangrovi</name>
    <dbReference type="NCBI Taxonomy" id="1348253"/>
    <lineage>
        <taxon>Bacteria</taxon>
        <taxon>Bacillati</taxon>
        <taxon>Actinomycetota</taxon>
        <taxon>Actinomycetes</taxon>
        <taxon>Micrococcales</taxon>
        <taxon>Microbacteriaceae</taxon>
        <taxon>Microbacterium</taxon>
    </lineage>
</organism>
<dbReference type="SUPFAM" id="SSF51445">
    <property type="entry name" value="(Trans)glycosidases"/>
    <property type="match status" value="1"/>
</dbReference>
<feature type="domain" description="Glycoside hydrolase 123 catalytic" evidence="1">
    <location>
        <begin position="175"/>
        <end position="505"/>
    </location>
</feature>
<name>A0A0B1ZYB5_9MICO</name>
<evidence type="ECO:0000313" key="3">
    <source>
        <dbReference type="Proteomes" id="UP000031030"/>
    </source>
</evidence>
<dbReference type="InterPro" id="IPR017853">
    <property type="entry name" value="GH"/>
</dbReference>
<gene>
    <name evidence="2" type="ORF">LK09_18080</name>
</gene>
<evidence type="ECO:0000313" key="2">
    <source>
        <dbReference type="EMBL" id="KHK95741.1"/>
    </source>
</evidence>
<dbReference type="STRING" id="1348253.LK09_18080"/>